<protein>
    <submittedName>
        <fullName evidence="1">Uncharacterized protein</fullName>
    </submittedName>
</protein>
<dbReference type="Proteomes" id="UP001162960">
    <property type="component" value="Chromosome"/>
</dbReference>
<proteinExistence type="predicted"/>
<gene>
    <name evidence="1" type="ORF">KQP74_15615</name>
</gene>
<sequence>MAKETIRRYILKTEKGGWLGEVILTDKKEFYSLTDWGNFNFSWSTPMEIREFILSIDVDYFGRKMYQGVAYQCSNKDMRGYCERFAAKILPALKEAIKQEIKEEEV</sequence>
<dbReference type="Pfam" id="PF26211">
    <property type="entry name" value="Phage_phiTE_072"/>
    <property type="match status" value="1"/>
</dbReference>
<dbReference type="AlphaFoldDB" id="A0AB38U916"/>
<dbReference type="RefSeq" id="WP_264455065.1">
    <property type="nucleotide sequence ID" value="NZ_CP083685.1"/>
</dbReference>
<dbReference type="InterPro" id="IPR058701">
    <property type="entry name" value="PhiTE_072-like"/>
</dbReference>
<organism evidence="1 2">
    <name type="scientific">Bacteroides thetaiotaomicron</name>
    <dbReference type="NCBI Taxonomy" id="818"/>
    <lineage>
        <taxon>Bacteria</taxon>
        <taxon>Pseudomonadati</taxon>
        <taxon>Bacteroidota</taxon>
        <taxon>Bacteroidia</taxon>
        <taxon>Bacteroidales</taxon>
        <taxon>Bacteroidaceae</taxon>
        <taxon>Bacteroides</taxon>
    </lineage>
</organism>
<reference evidence="1" key="1">
    <citation type="submission" date="2021-06" db="EMBL/GenBank/DDBJ databases">
        <title>Interrogation of the integrated mobile genetic elements in gut-associated Bacteroides with a consensus prediction approach.</title>
        <authorList>
            <person name="Campbell D.E."/>
            <person name="Leigh J.R."/>
            <person name="Kim T."/>
            <person name="England W."/>
            <person name="Whitaker R.J."/>
            <person name="Degnan P.H."/>
        </authorList>
    </citation>
    <scope>NUCLEOTIDE SEQUENCE</scope>
    <source>
        <strain evidence="1">VPI-3443</strain>
    </source>
</reference>
<evidence type="ECO:0000313" key="2">
    <source>
        <dbReference type="Proteomes" id="UP001162960"/>
    </source>
</evidence>
<evidence type="ECO:0000313" key="1">
    <source>
        <dbReference type="EMBL" id="UYU89372.1"/>
    </source>
</evidence>
<name>A0AB38U916_BACT4</name>
<dbReference type="EMBL" id="CP083685">
    <property type="protein sequence ID" value="UYU89372.1"/>
    <property type="molecule type" value="Genomic_DNA"/>
</dbReference>
<accession>A0AB38U916</accession>